<dbReference type="PANTHER" id="PTHR47968:SF18">
    <property type="entry name" value="KINESIN-LIKE PROTEIN KIN-7F"/>
    <property type="match status" value="1"/>
</dbReference>
<dbReference type="InterPro" id="IPR036961">
    <property type="entry name" value="Kinesin_motor_dom_sf"/>
</dbReference>
<comment type="similarity">
    <text evidence="2">Belongs to the TRAFAC class myosin-kinesin ATPase superfamily. Kinesin family.</text>
</comment>
<dbReference type="InterPro" id="IPR001752">
    <property type="entry name" value="Kinesin_motor_dom"/>
</dbReference>
<name>A0ABR0CJ38_9LAMI</name>
<organism evidence="4 5">
    <name type="scientific">Penstemon davidsonii</name>
    <dbReference type="NCBI Taxonomy" id="160366"/>
    <lineage>
        <taxon>Eukaryota</taxon>
        <taxon>Viridiplantae</taxon>
        <taxon>Streptophyta</taxon>
        <taxon>Embryophyta</taxon>
        <taxon>Tracheophyta</taxon>
        <taxon>Spermatophyta</taxon>
        <taxon>Magnoliopsida</taxon>
        <taxon>eudicotyledons</taxon>
        <taxon>Gunneridae</taxon>
        <taxon>Pentapetalae</taxon>
        <taxon>asterids</taxon>
        <taxon>lamiids</taxon>
        <taxon>Lamiales</taxon>
        <taxon>Plantaginaceae</taxon>
        <taxon>Cheloneae</taxon>
        <taxon>Penstemon</taxon>
    </lineage>
</organism>
<evidence type="ECO:0000313" key="4">
    <source>
        <dbReference type="EMBL" id="KAK4477147.1"/>
    </source>
</evidence>
<dbReference type="PANTHER" id="PTHR47968">
    <property type="entry name" value="CENTROMERE PROTEIN E"/>
    <property type="match status" value="1"/>
</dbReference>
<evidence type="ECO:0000259" key="3">
    <source>
        <dbReference type="PROSITE" id="PS50067"/>
    </source>
</evidence>
<dbReference type="PROSITE" id="PS50067">
    <property type="entry name" value="KINESIN_MOTOR_2"/>
    <property type="match status" value="2"/>
</dbReference>
<evidence type="ECO:0000313" key="5">
    <source>
        <dbReference type="Proteomes" id="UP001291926"/>
    </source>
</evidence>
<comment type="caution">
    <text evidence="2">Lacks conserved residue(s) required for the propagation of feature annotation.</text>
</comment>
<dbReference type="SUPFAM" id="SSF52540">
    <property type="entry name" value="P-loop containing nucleoside triphosphate hydrolases"/>
    <property type="match status" value="1"/>
</dbReference>
<proteinExistence type="inferred from homology"/>
<dbReference type="InterPro" id="IPR027417">
    <property type="entry name" value="P-loop_NTPase"/>
</dbReference>
<reference evidence="4 5" key="1">
    <citation type="journal article" date="2023" name="bioRxiv">
        <title>Genome report: Whole genome sequence and annotation of Penstemon davidsonii.</title>
        <authorList>
            <person name="Ostevik K.L."/>
            <person name="Alabady M."/>
            <person name="Zhang M."/>
            <person name="Rausher M.D."/>
        </authorList>
    </citation>
    <scope>NUCLEOTIDE SEQUENCE [LARGE SCALE GENOMIC DNA]</scope>
    <source>
        <strain evidence="4">DNT005</strain>
        <tissue evidence="4">Whole leaf</tissue>
    </source>
</reference>
<dbReference type="InterPro" id="IPR027640">
    <property type="entry name" value="Kinesin-like_fam"/>
</dbReference>
<protein>
    <recommendedName>
        <fullName evidence="3">Kinesin motor domain-containing protein</fullName>
    </recommendedName>
</protein>
<dbReference type="EMBL" id="JAYDYQ010002688">
    <property type="protein sequence ID" value="KAK4477147.1"/>
    <property type="molecule type" value="Genomic_DNA"/>
</dbReference>
<accession>A0ABR0CJ38</accession>
<comment type="caution">
    <text evidence="4">The sequence shown here is derived from an EMBL/GenBank/DDBJ whole genome shotgun (WGS) entry which is preliminary data.</text>
</comment>
<keyword evidence="5" id="KW-1185">Reference proteome</keyword>
<evidence type="ECO:0000256" key="1">
    <source>
        <dbReference type="ARBA" id="ARBA00023175"/>
    </source>
</evidence>
<dbReference type="Proteomes" id="UP001291926">
    <property type="component" value="Unassembled WGS sequence"/>
</dbReference>
<keyword evidence="1" id="KW-0505">Motor protein</keyword>
<feature type="domain" description="Kinesin motor" evidence="3">
    <location>
        <begin position="25"/>
        <end position="105"/>
    </location>
</feature>
<evidence type="ECO:0000256" key="2">
    <source>
        <dbReference type="PROSITE-ProRule" id="PRU00283"/>
    </source>
</evidence>
<sequence length="186" mass="20904">MGAIGAEELVNWEKSQGMGSGREEKILVLVRLRPLGEKEIVRNEVADWECINSTTILYRNSLQERSGLPTAYSFDRVFRGDCPTREVYDEGTKDIALSVVGGINCDMKKEHFVLKFSAMEIYNEVVRDLLSTDNTPLRLLDDPENFVDLAGSERASQALSVGQRLKEGCHINRSLLTLGTVIRKLR</sequence>
<feature type="domain" description="Kinesin motor" evidence="3">
    <location>
        <begin position="145"/>
        <end position="186"/>
    </location>
</feature>
<dbReference type="Gene3D" id="3.40.850.10">
    <property type="entry name" value="Kinesin motor domain"/>
    <property type="match status" value="3"/>
</dbReference>
<gene>
    <name evidence="4" type="ORF">RD792_016360</name>
</gene>
<dbReference type="SMART" id="SM00129">
    <property type="entry name" value="KISc"/>
    <property type="match status" value="1"/>
</dbReference>
<dbReference type="Pfam" id="PF00225">
    <property type="entry name" value="Kinesin"/>
    <property type="match status" value="1"/>
</dbReference>